<feature type="compositionally biased region" description="Polar residues" evidence="1">
    <location>
        <begin position="202"/>
        <end position="211"/>
    </location>
</feature>
<feature type="region of interest" description="Disordered" evidence="1">
    <location>
        <begin position="184"/>
        <end position="312"/>
    </location>
</feature>
<keyword evidence="3" id="KW-1185">Reference proteome</keyword>
<proteinExistence type="predicted"/>
<name>A0AAV4IDW6_9GAST</name>
<protein>
    <submittedName>
        <fullName evidence="2">Uncharacterized protein</fullName>
    </submittedName>
</protein>
<accession>A0AAV4IDW6</accession>
<gene>
    <name evidence="2" type="ORF">ElyMa_001273200</name>
</gene>
<evidence type="ECO:0000313" key="2">
    <source>
        <dbReference type="EMBL" id="GFS08409.1"/>
    </source>
</evidence>
<evidence type="ECO:0000313" key="3">
    <source>
        <dbReference type="Proteomes" id="UP000762676"/>
    </source>
</evidence>
<feature type="compositionally biased region" description="Polar residues" evidence="1">
    <location>
        <begin position="1"/>
        <end position="22"/>
    </location>
</feature>
<feature type="compositionally biased region" description="Basic and acidic residues" evidence="1">
    <location>
        <begin position="468"/>
        <end position="479"/>
    </location>
</feature>
<feature type="compositionally biased region" description="Polar residues" evidence="1">
    <location>
        <begin position="228"/>
        <end position="247"/>
    </location>
</feature>
<feature type="compositionally biased region" description="Acidic residues" evidence="1">
    <location>
        <begin position="251"/>
        <end position="285"/>
    </location>
</feature>
<dbReference type="AlphaFoldDB" id="A0AAV4IDW6"/>
<reference evidence="2 3" key="1">
    <citation type="journal article" date="2021" name="Elife">
        <title>Chloroplast acquisition without the gene transfer in kleptoplastic sea slugs, Plakobranchus ocellatus.</title>
        <authorList>
            <person name="Maeda T."/>
            <person name="Takahashi S."/>
            <person name="Yoshida T."/>
            <person name="Shimamura S."/>
            <person name="Takaki Y."/>
            <person name="Nagai Y."/>
            <person name="Toyoda A."/>
            <person name="Suzuki Y."/>
            <person name="Arimoto A."/>
            <person name="Ishii H."/>
            <person name="Satoh N."/>
            <person name="Nishiyama T."/>
            <person name="Hasebe M."/>
            <person name="Maruyama T."/>
            <person name="Minagawa J."/>
            <person name="Obokata J."/>
            <person name="Shigenobu S."/>
        </authorList>
    </citation>
    <scope>NUCLEOTIDE SEQUENCE [LARGE SCALE GENOMIC DNA]</scope>
</reference>
<feature type="compositionally biased region" description="Polar residues" evidence="1">
    <location>
        <begin position="66"/>
        <end position="102"/>
    </location>
</feature>
<feature type="compositionally biased region" description="Polar residues" evidence="1">
    <location>
        <begin position="44"/>
        <end position="53"/>
    </location>
</feature>
<dbReference type="EMBL" id="BMAT01002523">
    <property type="protein sequence ID" value="GFS08409.1"/>
    <property type="molecule type" value="Genomic_DNA"/>
</dbReference>
<feature type="region of interest" description="Disordered" evidence="1">
    <location>
        <begin position="1"/>
        <end position="26"/>
    </location>
</feature>
<feature type="region of interest" description="Disordered" evidence="1">
    <location>
        <begin position="135"/>
        <end position="166"/>
    </location>
</feature>
<organism evidence="2 3">
    <name type="scientific">Elysia marginata</name>
    <dbReference type="NCBI Taxonomy" id="1093978"/>
    <lineage>
        <taxon>Eukaryota</taxon>
        <taxon>Metazoa</taxon>
        <taxon>Spiralia</taxon>
        <taxon>Lophotrochozoa</taxon>
        <taxon>Mollusca</taxon>
        <taxon>Gastropoda</taxon>
        <taxon>Heterobranchia</taxon>
        <taxon>Euthyneura</taxon>
        <taxon>Panpulmonata</taxon>
        <taxon>Sacoglossa</taxon>
        <taxon>Placobranchoidea</taxon>
        <taxon>Plakobranchidae</taxon>
        <taxon>Elysia</taxon>
    </lineage>
</organism>
<evidence type="ECO:0000256" key="1">
    <source>
        <dbReference type="SAM" id="MobiDB-lite"/>
    </source>
</evidence>
<comment type="caution">
    <text evidence="2">The sequence shown here is derived from an EMBL/GenBank/DDBJ whole genome shotgun (WGS) entry which is preliminary data.</text>
</comment>
<feature type="compositionally biased region" description="Polar residues" evidence="1">
    <location>
        <begin position="145"/>
        <end position="164"/>
    </location>
</feature>
<feature type="region of interest" description="Disordered" evidence="1">
    <location>
        <begin position="44"/>
        <end position="102"/>
    </location>
</feature>
<feature type="compositionally biased region" description="Basic residues" evidence="1">
    <location>
        <begin position="480"/>
        <end position="493"/>
    </location>
</feature>
<feature type="compositionally biased region" description="Basic residues" evidence="1">
    <location>
        <begin position="296"/>
        <end position="310"/>
    </location>
</feature>
<feature type="region of interest" description="Disordered" evidence="1">
    <location>
        <begin position="468"/>
        <end position="493"/>
    </location>
</feature>
<dbReference type="Proteomes" id="UP000762676">
    <property type="component" value="Unassembled WGS sequence"/>
</dbReference>
<sequence length="493" mass="56571">MDRFNWQQQNTAGRGDHQSSGGFHSYRNISPAIHSWNNTAGQLWNETTGQSRSGPIRMRRPHDHSAYNNQGTQITSRNFSSRQGQYHHSSHLDTSYQGANSDKSYQYQNKNIDLHAIVHPSHHIPYHRHLGQSSEDFTEEYRPDSVNQVTSSSQRFHRNTNNNCPKAGYNAHCNFSGQERFHPYKPARAQRDSSESDVLSYHHNTQSSKDFQQPRPPQYRGSHPVQDYHNSQATPASTSHASYSRFGSQEPEIENYDDDNDDNENGGDDDDDDDDDDHDDSDSDDNAQVQEEKAKALSKKGKKSFKKKAKEKAEVVKVEPMLSFDDYVSLWENERNWRMKKLRLMACKASMSPEPRSIAKISNSRDADCNMRVAHRYDKLLAKKLGVPVVAHLLMDGILAATGWSSTKVEAKRSAFDEALRALYMPYLCIYTAPDEHRELHACMVPFSEAHEEQILKPKLPMAPKVIEHTKYRQLEPKPKSKAGRRFRRKNKK</sequence>